<comment type="caution">
    <text evidence="4">The sequence shown here is derived from an EMBL/GenBank/DDBJ whole genome shotgun (WGS) entry which is preliminary data.</text>
</comment>
<organism evidence="4 5">
    <name type="scientific">Clostridium argentinense CDC 2741</name>
    <dbReference type="NCBI Taxonomy" id="1418104"/>
    <lineage>
        <taxon>Bacteria</taxon>
        <taxon>Bacillati</taxon>
        <taxon>Bacillota</taxon>
        <taxon>Clostridia</taxon>
        <taxon>Eubacteriales</taxon>
        <taxon>Clostridiaceae</taxon>
        <taxon>Clostridium</taxon>
    </lineage>
</organism>
<name>A0A0C1RCQ7_9CLOT</name>
<dbReference type="PANTHER" id="PTHR43861">
    <property type="entry name" value="TRANS-ACONITATE 2-METHYLTRANSFERASE-RELATED"/>
    <property type="match status" value="1"/>
</dbReference>
<dbReference type="InterPro" id="IPR041698">
    <property type="entry name" value="Methyltransf_25"/>
</dbReference>
<keyword evidence="2 4" id="KW-0808">Transferase</keyword>
<dbReference type="Gene3D" id="2.20.25.110">
    <property type="entry name" value="S-adenosyl-L-methionine-dependent methyltransferases"/>
    <property type="match status" value="1"/>
</dbReference>
<keyword evidence="5" id="KW-1185">Reference proteome</keyword>
<dbReference type="GO" id="GO:0032259">
    <property type="term" value="P:methylation"/>
    <property type="evidence" value="ECO:0007669"/>
    <property type="project" value="UniProtKB-KW"/>
</dbReference>
<protein>
    <submittedName>
        <fullName evidence="4">Methyltransferase domain protein</fullName>
    </submittedName>
</protein>
<evidence type="ECO:0000256" key="2">
    <source>
        <dbReference type="ARBA" id="ARBA00022679"/>
    </source>
</evidence>
<dbReference type="InterPro" id="IPR029063">
    <property type="entry name" value="SAM-dependent_MTases_sf"/>
</dbReference>
<dbReference type="PANTHER" id="PTHR43861:SF1">
    <property type="entry name" value="TRANS-ACONITATE 2-METHYLTRANSFERASE"/>
    <property type="match status" value="1"/>
</dbReference>
<dbReference type="CDD" id="cd02440">
    <property type="entry name" value="AdoMet_MTases"/>
    <property type="match status" value="1"/>
</dbReference>
<dbReference type="Proteomes" id="UP000031366">
    <property type="component" value="Unassembled WGS sequence"/>
</dbReference>
<evidence type="ECO:0000256" key="1">
    <source>
        <dbReference type="ARBA" id="ARBA00022603"/>
    </source>
</evidence>
<dbReference type="Gene3D" id="3.40.50.150">
    <property type="entry name" value="Vaccinia Virus protein VP39"/>
    <property type="match status" value="1"/>
</dbReference>
<dbReference type="AlphaFoldDB" id="A0A0C1RCQ7"/>
<evidence type="ECO:0000313" key="5">
    <source>
        <dbReference type="Proteomes" id="UP000031366"/>
    </source>
</evidence>
<dbReference type="GO" id="GO:0008168">
    <property type="term" value="F:methyltransferase activity"/>
    <property type="evidence" value="ECO:0007669"/>
    <property type="project" value="UniProtKB-KW"/>
</dbReference>
<evidence type="ECO:0000259" key="3">
    <source>
        <dbReference type="Pfam" id="PF13649"/>
    </source>
</evidence>
<gene>
    <name evidence="4" type="ORF">U732_3936</name>
</gene>
<evidence type="ECO:0000313" key="4">
    <source>
        <dbReference type="EMBL" id="KIE48151.1"/>
    </source>
</evidence>
<feature type="domain" description="Methyltransferase" evidence="3">
    <location>
        <begin position="35"/>
        <end position="133"/>
    </location>
</feature>
<proteinExistence type="predicted"/>
<dbReference type="RefSeq" id="WP_039630507.1">
    <property type="nucleotide sequence ID" value="NZ_AYSO01000012.1"/>
</dbReference>
<sequence length="243" mass="27880">MSFYGELSKVYEYVFPLNKNTLRFISEDLEEGNRILDLACGSGDYSIALSKMGFTVDGIDLEKNMIEKAICKNINEENKVDFVSGDMTKIKEIFKENKYNSIFCVGNSIVHLEDKDKISRLIKDIYSMLENHGELIIQIVNYDRIVKFGVTELPTIQNSEVPLEFIRHYMHRPENNKVDFNTKLVLKGGKEIYENSVPLLILKSEDLLSMLSDAGFTDIQLYGSFLKEEFTINSFALVVRAKK</sequence>
<reference evidence="4 5" key="1">
    <citation type="journal article" date="2015" name="Infect. Genet. Evol.">
        <title>Genomic sequences of six botulinum neurotoxin-producing strains representing three clostridial species illustrate the mobility and diversity of botulinum neurotoxin genes.</title>
        <authorList>
            <person name="Smith T.J."/>
            <person name="Hill K.K."/>
            <person name="Xie G."/>
            <person name="Foley B.T."/>
            <person name="Williamson C.H."/>
            <person name="Foster J.T."/>
            <person name="Johnson S.L."/>
            <person name="Chertkov O."/>
            <person name="Teshima H."/>
            <person name="Gibbons H.S."/>
            <person name="Johnsky L.A."/>
            <person name="Karavis M.A."/>
            <person name="Smith L.A."/>
        </authorList>
    </citation>
    <scope>NUCLEOTIDE SEQUENCE [LARGE SCALE GENOMIC DNA]</scope>
    <source>
        <strain evidence="4 5">CDC 2741</strain>
    </source>
</reference>
<keyword evidence="1 4" id="KW-0489">Methyltransferase</keyword>
<dbReference type="OrthoDB" id="9791837at2"/>
<accession>A0A0C1RCQ7</accession>
<dbReference type="Pfam" id="PF13649">
    <property type="entry name" value="Methyltransf_25"/>
    <property type="match status" value="1"/>
</dbReference>
<dbReference type="SUPFAM" id="SSF53335">
    <property type="entry name" value="S-adenosyl-L-methionine-dependent methyltransferases"/>
    <property type="match status" value="1"/>
</dbReference>
<dbReference type="EMBL" id="AYSO01000012">
    <property type="protein sequence ID" value="KIE48151.1"/>
    <property type="molecule type" value="Genomic_DNA"/>
</dbReference>
<dbReference type="STRING" id="29341.RSJ17_11445"/>